<dbReference type="RefSeq" id="WP_349141049.1">
    <property type="nucleotide sequence ID" value="NZ_JBBMFT010000010.1"/>
</dbReference>
<evidence type="ECO:0000313" key="4">
    <source>
        <dbReference type="EMBL" id="MEQ2457265.1"/>
    </source>
</evidence>
<dbReference type="InterPro" id="IPR010982">
    <property type="entry name" value="Lambda_DNA-bd_dom_sf"/>
</dbReference>
<protein>
    <submittedName>
        <fullName evidence="4">Helix-turn-helix transcriptional regulator</fullName>
    </submittedName>
</protein>
<feature type="transmembrane region" description="Helical" evidence="2">
    <location>
        <begin position="238"/>
        <end position="261"/>
    </location>
</feature>
<evidence type="ECO:0000256" key="1">
    <source>
        <dbReference type="ARBA" id="ARBA00023125"/>
    </source>
</evidence>
<evidence type="ECO:0000313" key="5">
    <source>
        <dbReference type="Proteomes" id="UP001440599"/>
    </source>
</evidence>
<dbReference type="PANTHER" id="PTHR46558:SF13">
    <property type="entry name" value="HTH-TYPE TRANSCRIPTIONAL REGULATOR IMMR"/>
    <property type="match status" value="1"/>
</dbReference>
<dbReference type="SUPFAM" id="SSF47413">
    <property type="entry name" value="lambda repressor-like DNA-binding domains"/>
    <property type="match status" value="1"/>
</dbReference>
<name>A0ABV1ERN1_9FIRM</name>
<feature type="transmembrane region" description="Helical" evidence="2">
    <location>
        <begin position="141"/>
        <end position="158"/>
    </location>
</feature>
<gene>
    <name evidence="4" type="ORF">WMO45_12115</name>
</gene>
<keyword evidence="2" id="KW-0472">Membrane</keyword>
<evidence type="ECO:0000259" key="3">
    <source>
        <dbReference type="PROSITE" id="PS50943"/>
    </source>
</evidence>
<dbReference type="Pfam" id="PF01381">
    <property type="entry name" value="HTH_3"/>
    <property type="match status" value="1"/>
</dbReference>
<keyword evidence="5" id="KW-1185">Reference proteome</keyword>
<feature type="transmembrane region" description="Helical" evidence="2">
    <location>
        <begin position="178"/>
        <end position="202"/>
    </location>
</feature>
<organism evidence="4 5">
    <name type="scientific">Flavonifractor hominis</name>
    <dbReference type="NCBI Taxonomy" id="3133178"/>
    <lineage>
        <taxon>Bacteria</taxon>
        <taxon>Bacillati</taxon>
        <taxon>Bacillota</taxon>
        <taxon>Clostridia</taxon>
        <taxon>Eubacteriales</taxon>
        <taxon>Oscillospiraceae</taxon>
        <taxon>Flavonifractor</taxon>
    </lineage>
</organism>
<evidence type="ECO:0000256" key="2">
    <source>
        <dbReference type="SAM" id="Phobius"/>
    </source>
</evidence>
<reference evidence="4 5" key="1">
    <citation type="submission" date="2024-03" db="EMBL/GenBank/DDBJ databases">
        <title>Human intestinal bacterial collection.</title>
        <authorList>
            <person name="Pauvert C."/>
            <person name="Hitch T.C.A."/>
            <person name="Clavel T."/>
        </authorList>
    </citation>
    <scope>NUCLEOTIDE SEQUENCE [LARGE SCALE GENOMIC DNA]</scope>
    <source>
        <strain evidence="4 5">CLA-AP-H34</strain>
    </source>
</reference>
<comment type="caution">
    <text evidence="4">The sequence shown here is derived from an EMBL/GenBank/DDBJ whole genome shotgun (WGS) entry which is preliminary data.</text>
</comment>
<accession>A0ABV1ERN1</accession>
<feature type="domain" description="HTH cro/C1-type" evidence="3">
    <location>
        <begin position="7"/>
        <end position="61"/>
    </location>
</feature>
<keyword evidence="2" id="KW-0812">Transmembrane</keyword>
<feature type="transmembrane region" description="Helical" evidence="2">
    <location>
        <begin position="92"/>
        <end position="109"/>
    </location>
</feature>
<sequence length="276" mass="30370">MTLGETIHRLRTERNLSQSDLAEALDVSRQSISKWETDGAVPELDKLVKLSGLFGVSLDELVLGDQAKQTPQPAAPAPAPADGVKPTGGRHTTVGVILLCFGALVWLLLTLMGGLLGGLMLACPFVLCGAVCLCSRKHTGLWCAWVLFFSVNSYLRYATGITWRLTLWTLQYEPSMNYLRLAFAWGELLCFVLLLVFTVLRLGRQPLESTGRRLGLLAAGWAVFAALHIPFAGLSQVWYLWGDWCKFALLSVLLTVSVRLIRGWKERKGKQIAPGT</sequence>
<dbReference type="SMART" id="SM00530">
    <property type="entry name" value="HTH_XRE"/>
    <property type="match status" value="1"/>
</dbReference>
<dbReference type="InterPro" id="IPR001387">
    <property type="entry name" value="Cro/C1-type_HTH"/>
</dbReference>
<dbReference type="EMBL" id="JBBMFT010000010">
    <property type="protein sequence ID" value="MEQ2457265.1"/>
    <property type="molecule type" value="Genomic_DNA"/>
</dbReference>
<dbReference type="Proteomes" id="UP001440599">
    <property type="component" value="Unassembled WGS sequence"/>
</dbReference>
<feature type="transmembrane region" description="Helical" evidence="2">
    <location>
        <begin position="214"/>
        <end position="232"/>
    </location>
</feature>
<keyword evidence="1" id="KW-0238">DNA-binding</keyword>
<dbReference type="PROSITE" id="PS50943">
    <property type="entry name" value="HTH_CROC1"/>
    <property type="match status" value="1"/>
</dbReference>
<feature type="transmembrane region" description="Helical" evidence="2">
    <location>
        <begin position="115"/>
        <end position="134"/>
    </location>
</feature>
<dbReference type="Gene3D" id="1.10.260.40">
    <property type="entry name" value="lambda repressor-like DNA-binding domains"/>
    <property type="match status" value="1"/>
</dbReference>
<proteinExistence type="predicted"/>
<dbReference type="PANTHER" id="PTHR46558">
    <property type="entry name" value="TRACRIPTIONAL REGULATORY PROTEIN-RELATED-RELATED"/>
    <property type="match status" value="1"/>
</dbReference>
<keyword evidence="2" id="KW-1133">Transmembrane helix</keyword>
<dbReference type="CDD" id="cd00093">
    <property type="entry name" value="HTH_XRE"/>
    <property type="match status" value="1"/>
</dbReference>